<protein>
    <submittedName>
        <fullName evidence="2">Uncharacterized protein</fullName>
    </submittedName>
</protein>
<feature type="region of interest" description="Disordered" evidence="1">
    <location>
        <begin position="2120"/>
        <end position="2163"/>
    </location>
</feature>
<evidence type="ECO:0000256" key="1">
    <source>
        <dbReference type="SAM" id="MobiDB-lite"/>
    </source>
</evidence>
<feature type="compositionally biased region" description="Polar residues" evidence="1">
    <location>
        <begin position="2021"/>
        <end position="2031"/>
    </location>
</feature>
<evidence type="ECO:0000313" key="2">
    <source>
        <dbReference type="EMBL" id="KPA75137.1"/>
    </source>
</evidence>
<dbReference type="EMBL" id="LGTL01000026">
    <property type="protein sequence ID" value="KPA75137.1"/>
    <property type="molecule type" value="Genomic_DNA"/>
</dbReference>
<feature type="compositionally biased region" description="Basic and acidic residues" evidence="1">
    <location>
        <begin position="2132"/>
        <end position="2143"/>
    </location>
</feature>
<keyword evidence="3" id="KW-1185">Reference proteome</keyword>
<feature type="compositionally biased region" description="Low complexity" evidence="1">
    <location>
        <begin position="199"/>
        <end position="213"/>
    </location>
</feature>
<feature type="compositionally biased region" description="Low complexity" evidence="1">
    <location>
        <begin position="1568"/>
        <end position="1578"/>
    </location>
</feature>
<dbReference type="GeneID" id="26909085"/>
<dbReference type="OMA" id="HWTHAVY"/>
<sequence length="2194" mass="231253">MESANPLNTRVAGSPSASPFTQVPSRAAPVASAYVTSVDLHPVEPFQVVGLSSGELCLYTAGTDALSWLVEMDAARHGQLRLNQAMGVPANAGGGAHAAAVAISPPDNPLKVFSFASLSSSAAAAGGCAIVHCGFLRGREEDLMREVVQPLQPGLAAASSSSLARRLLYVVTSANDIFVADVKSEVVLVRWGASTAAHNNNNVKKNNNNRSAAGNGGRGGAPSSAISTASPLHAQFIVTQVETYGALLFLTVARRSAVQAVSAALGNGVADGGRGPERNALDHCSEPLVYVLHVGYTKPFAAATTKGLIAGGGAYVIKAVSQDKRKLRDPSRSSMATATVRNSLSIRVHPFAPLLLLLINRAEVQVFAVDGDAVDVAPKAAQLVFFNSPLSSATSSKSPALASASATPPAPLLDAQFVPSAAVLVRSSDHSASASSGSSRWSRWSCRNVQILLLSSTRLRLVCTRPAFVGEAAGPAGTVAVDRVFYTAPEMGVPPGAASSPTTTSPHSHVYFVHAWTWLASPDTVFLLQSDRTLLELSCNDFIAASTAVPSVRSRRLLPPRTMVSRTLVDTRNDATQSTKSNNAQLGNWWLIPPTTAGGLPCVSCPPVLPLWGRGSVLSGVFAPRLPAYHSEDPQTLVFSRLTGLARPLPIPPNENDDYADAALVDPEQVDGAQRDDVFHLSLLADTEAVSSRCISIRLCLTPLPTAAAGAASSPDSSATAAPRVTQESVNVNIARVLCDAAAAALCRLEHGFYFVGSRAESAYADYPFIVAGLQYVDGIVPDGGGGSDAQLRVAMVCLPADRRELRRLYDTARAGGGDAFTPSWTPPAELKRTLQQAVHHAQVQSLPVPQFDFELPHAAKMTKQLLSCAFQLSNDGVVPCVWGLWAPVFPHRASPSASATMGSPLPPPQSLQLTMQSFYVAAESQQLLWRPPELVQMDDLLVSNPSQVFALNSVLTKGGCIDASAAALPAPYTSLDDVLTDVDAAVVARLFLYYADRKVLVLATVETGSSREAGFDPEVIDEAYNFASRARNGRVLGGRLFTGGAADRASETRGDGRQYLRLVPHAAAEMNTWKGDNTAESLSCALLSAVQLSAVMVNDHGEPALQVAVTSRRFGVALALFPLVGRRGVARVSTALQPVKVYLYRRWDELLCITAAATQPVEENERSGSTNGPMSSPPRHRGAAEAATTAALSMEDVQHTPLLRRYRAWVDTVAYPTSTYASVPLAEWVWPPAWPVEGDNDEGAGEEMNKASTRTSAAAANPILLLQRGRALYVLHRTGAAVQVCSSLLHCSPLQIVPRAATTTTTATTTTSSSSPPSAPCELYLQYGSYPGLLARSRLLRHLQLQHGPFSYYADATVSSQSPAGKVKWFKKFLKSANSAEAARQRAREWPRQMAWLQHAYAPGVEDLAYQFSSSNSSHSGGKAAVQSMTPLIGANLARLVGAGVTHVGNVLDVNFTDPIRLATLAVEALAASRGMQQLVSAAGMLTDSLRQTLRHLATVLEHSSGINGNGSSVSVAGQDGTPMSVMRGNWAVAEALARLPLGCVMKVMGQEVRRAAAAASAAMAASSTPAGSARRGSGSGDGVRDARTRNRLADLQRWWWLLMRCSALVTAVNTVQIDDASRVMAGVFEELPLSSPLLQPPSDEEAAAHRVAQALLLCSPRFMPRVVPQMLESGTTSATQRVQLFEAAVKAALKVLGAAETTTAAALAASPANVDNDANTAVEGTVDDPAKMKGNSTNDGGRRPTSWSSLFSTVRVDGAHWTHAVYYANLLSHIRSLASAEDAEEDGVSDSVRTMAAQCLSGVDVAVEASAAAVLDVATQTVGVLLGAVVDVPAASRTRMANAVAQSTSKRHEVLQSGDTANRVTDEAEAAASADVPFLEEDVYFLDQTPIDQLRHSLYALQWRDLYGTFGYPTRYFFRSAAAASSSISANSSSKTGVTSATWQRNTSTLPYQLTYDAYMSSAHVRETATNAQPAADAAPSATSRHHRGQVQKVLLTEQTHGPAAVAPPTMELVPLSSAPPSKIQNSNSNGGGAGADGHGTAALAATQPSPLSLRAAVAKEEADLHNTYFNGFAAHDEERNSTVARNNATAATSAGVTGDVSNDSIARNFEAQLQNVGAADEDVSTSAVQRERQKAADRQRVPNASAFAPSATRRATSTAAAAGENAYGDHLYGAVPSQQAFFARFQAEEED</sequence>
<feature type="compositionally biased region" description="Polar residues" evidence="1">
    <location>
        <begin position="1736"/>
        <end position="1746"/>
    </location>
</feature>
<evidence type="ECO:0000313" key="3">
    <source>
        <dbReference type="Proteomes" id="UP000037923"/>
    </source>
</evidence>
<feature type="region of interest" description="Disordered" evidence="1">
    <location>
        <begin position="1"/>
        <end position="23"/>
    </location>
</feature>
<dbReference type="VEuPathDB" id="TriTrypDB:LpyrH10_26_0970"/>
<feature type="region of interest" description="Disordered" evidence="1">
    <location>
        <begin position="198"/>
        <end position="224"/>
    </location>
</feature>
<name>A0A0M9FSL1_LEPPY</name>
<dbReference type="OrthoDB" id="273212at2759"/>
<feature type="compositionally biased region" description="Low complexity" evidence="1">
    <location>
        <begin position="2147"/>
        <end position="2163"/>
    </location>
</feature>
<feature type="region of interest" description="Disordered" evidence="1">
    <location>
        <begin position="2019"/>
        <end position="2044"/>
    </location>
</feature>
<accession>A0A0M9FSL1</accession>
<organism evidence="2 3">
    <name type="scientific">Leptomonas pyrrhocoris</name>
    <name type="common">Firebug parasite</name>
    <dbReference type="NCBI Taxonomy" id="157538"/>
    <lineage>
        <taxon>Eukaryota</taxon>
        <taxon>Discoba</taxon>
        <taxon>Euglenozoa</taxon>
        <taxon>Kinetoplastea</taxon>
        <taxon>Metakinetoplastina</taxon>
        <taxon>Trypanosomatida</taxon>
        <taxon>Trypanosomatidae</taxon>
        <taxon>Leishmaniinae</taxon>
        <taxon>Leptomonas</taxon>
    </lineage>
</organism>
<feature type="region of interest" description="Disordered" evidence="1">
    <location>
        <begin position="1162"/>
        <end position="1187"/>
    </location>
</feature>
<feature type="region of interest" description="Disordered" evidence="1">
    <location>
        <begin position="1568"/>
        <end position="1587"/>
    </location>
</feature>
<dbReference type="Proteomes" id="UP000037923">
    <property type="component" value="Unassembled WGS sequence"/>
</dbReference>
<gene>
    <name evidence="2" type="ORF">ABB37_08802</name>
</gene>
<feature type="compositionally biased region" description="Low complexity" evidence="1">
    <location>
        <begin position="1972"/>
        <end position="1985"/>
    </location>
</feature>
<feature type="region of interest" description="Disordered" evidence="1">
    <location>
        <begin position="1720"/>
        <end position="1746"/>
    </location>
</feature>
<comment type="caution">
    <text evidence="2">The sequence shown here is derived from an EMBL/GenBank/DDBJ whole genome shotgun (WGS) entry which is preliminary data.</text>
</comment>
<dbReference type="RefSeq" id="XP_015653576.1">
    <property type="nucleotide sequence ID" value="XM_015807918.1"/>
</dbReference>
<proteinExistence type="predicted"/>
<feature type="region of interest" description="Disordered" evidence="1">
    <location>
        <begin position="1972"/>
        <end position="1992"/>
    </location>
</feature>
<reference evidence="2 3" key="1">
    <citation type="submission" date="2015-07" db="EMBL/GenBank/DDBJ databases">
        <title>High-quality genome of monoxenous trypanosomatid Leptomonas pyrrhocoris.</title>
        <authorList>
            <person name="Flegontov P."/>
            <person name="Butenko A."/>
            <person name="Firsov S."/>
            <person name="Vlcek C."/>
            <person name="Logacheva M.D."/>
            <person name="Field M."/>
            <person name="Filatov D."/>
            <person name="Flegontova O."/>
            <person name="Gerasimov E."/>
            <person name="Jackson A.P."/>
            <person name="Kelly S."/>
            <person name="Opperdoes F."/>
            <person name="O'Reilly A."/>
            <person name="Votypka J."/>
            <person name="Yurchenko V."/>
            <person name="Lukes J."/>
        </authorList>
    </citation>
    <scope>NUCLEOTIDE SEQUENCE [LARGE SCALE GENOMIC DNA]</scope>
    <source>
        <strain evidence="2">H10</strain>
    </source>
</reference>